<accession>A0AAW4P8U5</accession>
<keyword evidence="1" id="KW-0328">Glycosyltransferase</keyword>
<dbReference type="Proteomes" id="UP001430455">
    <property type="component" value="Unassembled WGS sequence"/>
</dbReference>
<dbReference type="Gene3D" id="3.40.50.2000">
    <property type="entry name" value="Glycogen Phosphorylase B"/>
    <property type="match status" value="1"/>
</dbReference>
<comment type="caution">
    <text evidence="1">The sequence shown here is derived from an EMBL/GenBank/DDBJ whole genome shotgun (WGS) entry which is preliminary data.</text>
</comment>
<sequence>MIRVLWLTPKKPANISVGRQRIASHLESNGFEIEMRAGRPTVLYESLSSQRHDIIIGTTRAGAIFGCALSILTGSPLVVDHVDPIQQLAETDWWPIAKVVERMENLAFRRSEHTLYVYSEEKERISQRAPAFSQTNLGVEYERFAHPDSSIVEVAQSQLAEKQLEENVAIYIGGLEPIYHIRKLVESVSYLNNWSLVILGSGSLEDFVITAAENEPKIVYLGTVPHDHVPGYLQVADVGVSLVNDPHTLKVLEYGAARLPTVQLSGQARQKFEGMVEFCENDTKSIAHAIQRAVASDIKRIDEFQALAAEYSWEQIASDYAKVLRESLAE</sequence>
<dbReference type="AlphaFoldDB" id="A0AAW4P8U5"/>
<organism evidence="1 2">
    <name type="scientific">Haloarcula nitratireducens</name>
    <dbReference type="NCBI Taxonomy" id="2487749"/>
    <lineage>
        <taxon>Archaea</taxon>
        <taxon>Methanobacteriati</taxon>
        <taxon>Methanobacteriota</taxon>
        <taxon>Stenosarchaea group</taxon>
        <taxon>Halobacteria</taxon>
        <taxon>Halobacteriales</taxon>
        <taxon>Haloarculaceae</taxon>
        <taxon>Haloarcula</taxon>
    </lineage>
</organism>
<dbReference type="SUPFAM" id="SSF53756">
    <property type="entry name" value="UDP-Glycosyltransferase/glycogen phosphorylase"/>
    <property type="match status" value="1"/>
</dbReference>
<dbReference type="EMBL" id="RKLT01000001">
    <property type="protein sequence ID" value="MBX0294013.1"/>
    <property type="molecule type" value="Genomic_DNA"/>
</dbReference>
<protein>
    <submittedName>
        <fullName evidence="1">Glycosyltransferase</fullName>
        <ecNumber evidence="1">2.4.-.-</ecNumber>
    </submittedName>
</protein>
<keyword evidence="2" id="KW-1185">Reference proteome</keyword>
<dbReference type="EC" id="2.4.-.-" evidence="1"/>
<keyword evidence="1" id="KW-0808">Transferase</keyword>
<dbReference type="RefSeq" id="WP_220578694.1">
    <property type="nucleotide sequence ID" value="NZ_RKLT01000001.1"/>
</dbReference>
<dbReference type="GO" id="GO:0016757">
    <property type="term" value="F:glycosyltransferase activity"/>
    <property type="evidence" value="ECO:0007669"/>
    <property type="project" value="UniProtKB-KW"/>
</dbReference>
<evidence type="ECO:0000313" key="2">
    <source>
        <dbReference type="Proteomes" id="UP001430455"/>
    </source>
</evidence>
<evidence type="ECO:0000313" key="1">
    <source>
        <dbReference type="EMBL" id="MBX0294013.1"/>
    </source>
</evidence>
<dbReference type="Pfam" id="PF13692">
    <property type="entry name" value="Glyco_trans_1_4"/>
    <property type="match status" value="1"/>
</dbReference>
<reference evidence="1 2" key="1">
    <citation type="submission" date="2021-06" db="EMBL/GenBank/DDBJ databases">
        <title>Halomicroarcula sp. a new haloarchaeum isolated from saline soil.</title>
        <authorList>
            <person name="Duran-Viseras A."/>
            <person name="Sanchez-Porro C."/>
            <person name="Ventosa A."/>
        </authorList>
    </citation>
    <scope>NUCLEOTIDE SEQUENCE [LARGE SCALE GENOMIC DNA]</scope>
    <source>
        <strain evidence="1 2">F27</strain>
    </source>
</reference>
<name>A0AAW4P8U5_9EURY</name>
<proteinExistence type="predicted"/>
<gene>
    <name evidence="1" type="ORF">EGH23_03845</name>
</gene>